<proteinExistence type="inferred from homology"/>
<evidence type="ECO:0000256" key="5">
    <source>
        <dbReference type="ARBA" id="ARBA00023242"/>
    </source>
</evidence>
<dbReference type="InterPro" id="IPR001356">
    <property type="entry name" value="HD"/>
</dbReference>
<feature type="region of interest" description="Disordered" evidence="9">
    <location>
        <begin position="640"/>
        <end position="659"/>
    </location>
</feature>
<feature type="DNA-binding region" description="Homeobox" evidence="7">
    <location>
        <begin position="180"/>
        <end position="239"/>
    </location>
</feature>
<dbReference type="GO" id="GO:0048812">
    <property type="term" value="P:neuron projection morphogenesis"/>
    <property type="evidence" value="ECO:0000318"/>
    <property type="project" value="GO_Central"/>
</dbReference>
<keyword evidence="3 7" id="KW-0238">DNA-binding</keyword>
<dbReference type="InterPro" id="IPR017970">
    <property type="entry name" value="Homeobox_CS"/>
</dbReference>
<evidence type="ECO:0000259" key="10">
    <source>
        <dbReference type="PROSITE" id="PS50071"/>
    </source>
</evidence>
<dbReference type="Pfam" id="PF00046">
    <property type="entry name" value="Homeodomain"/>
    <property type="match status" value="1"/>
</dbReference>
<keyword evidence="13" id="KW-1185">Reference proteome</keyword>
<dbReference type="GO" id="GO:0000981">
    <property type="term" value="F:DNA-binding transcription factor activity, RNA polymerase II-specific"/>
    <property type="evidence" value="ECO:0007669"/>
    <property type="project" value="InterPro"/>
</dbReference>
<dbReference type="SMART" id="SM00389">
    <property type="entry name" value="HOX"/>
    <property type="match status" value="1"/>
</dbReference>
<dbReference type="GO" id="GO:1990837">
    <property type="term" value="F:sequence-specific double-stranded DNA binding"/>
    <property type="evidence" value="ECO:0000318"/>
    <property type="project" value="GO_Central"/>
</dbReference>
<reference evidence="12" key="3">
    <citation type="submission" date="2015-06" db="UniProtKB">
        <authorList>
            <consortium name="EnsemblMetazoa"/>
        </authorList>
    </citation>
    <scope>IDENTIFICATION</scope>
</reference>
<dbReference type="GO" id="GO:0007417">
    <property type="term" value="P:central nervous system development"/>
    <property type="evidence" value="ECO:0000318"/>
    <property type="project" value="GO_Central"/>
</dbReference>
<feature type="region of interest" description="Disordered" evidence="9">
    <location>
        <begin position="688"/>
        <end position="761"/>
    </location>
</feature>
<feature type="compositionally biased region" description="Acidic residues" evidence="9">
    <location>
        <begin position="7"/>
        <end position="39"/>
    </location>
</feature>
<evidence type="ECO:0000256" key="3">
    <source>
        <dbReference type="ARBA" id="ARBA00023125"/>
    </source>
</evidence>
<dbReference type="SUPFAM" id="SSF46689">
    <property type="entry name" value="Homeodomain-like"/>
    <property type="match status" value="1"/>
</dbReference>
<evidence type="ECO:0000256" key="1">
    <source>
        <dbReference type="ARBA" id="ARBA00004123"/>
    </source>
</evidence>
<keyword evidence="2" id="KW-0217">Developmental protein</keyword>
<dbReference type="KEGG" id="hro:HELRODRAFT_109728"/>
<feature type="domain" description="Homeobox" evidence="10">
    <location>
        <begin position="178"/>
        <end position="238"/>
    </location>
</feature>
<evidence type="ECO:0000256" key="7">
    <source>
        <dbReference type="PROSITE-ProRule" id="PRU00108"/>
    </source>
</evidence>
<feature type="compositionally biased region" description="Low complexity" evidence="9">
    <location>
        <begin position="72"/>
        <end position="87"/>
    </location>
</feature>
<dbReference type="eggNOG" id="KOG0844">
    <property type="taxonomic scope" value="Eukaryota"/>
</dbReference>
<feature type="compositionally biased region" description="Basic and acidic residues" evidence="9">
    <location>
        <begin position="357"/>
        <end position="369"/>
    </location>
</feature>
<feature type="region of interest" description="Disordered" evidence="9">
    <location>
        <begin position="1"/>
        <end position="40"/>
    </location>
</feature>
<name>T1EEW0_HELRO</name>
<dbReference type="CTD" id="20195112"/>
<evidence type="ECO:0000256" key="4">
    <source>
        <dbReference type="ARBA" id="ARBA00023155"/>
    </source>
</evidence>
<comment type="subcellular location">
    <subcellularLocation>
        <location evidence="1 7 8">Nucleus</location>
    </subcellularLocation>
</comment>
<dbReference type="Proteomes" id="UP000015101">
    <property type="component" value="Unassembled WGS sequence"/>
</dbReference>
<dbReference type="GO" id="GO:0005634">
    <property type="term" value="C:nucleus"/>
    <property type="evidence" value="ECO:0000318"/>
    <property type="project" value="GO_Central"/>
</dbReference>
<feature type="region of interest" description="Disordered" evidence="9">
    <location>
        <begin position="56"/>
        <end position="87"/>
    </location>
</feature>
<dbReference type="InterPro" id="IPR009057">
    <property type="entry name" value="Homeodomain-like_sf"/>
</dbReference>
<dbReference type="InterPro" id="IPR042768">
    <property type="entry name" value="MNX1/Ceh-12"/>
</dbReference>
<dbReference type="CDD" id="cd00086">
    <property type="entry name" value="homeodomain"/>
    <property type="match status" value="1"/>
</dbReference>
<organism evidence="12 13">
    <name type="scientific">Helobdella robusta</name>
    <name type="common">Californian leech</name>
    <dbReference type="NCBI Taxonomy" id="6412"/>
    <lineage>
        <taxon>Eukaryota</taxon>
        <taxon>Metazoa</taxon>
        <taxon>Spiralia</taxon>
        <taxon>Lophotrochozoa</taxon>
        <taxon>Annelida</taxon>
        <taxon>Clitellata</taxon>
        <taxon>Hirudinea</taxon>
        <taxon>Rhynchobdellida</taxon>
        <taxon>Glossiphoniidae</taxon>
        <taxon>Helobdella</taxon>
    </lineage>
</organism>
<dbReference type="Gene3D" id="1.10.10.60">
    <property type="entry name" value="Homeodomain-like"/>
    <property type="match status" value="1"/>
</dbReference>
<evidence type="ECO:0000256" key="2">
    <source>
        <dbReference type="ARBA" id="ARBA00022473"/>
    </source>
</evidence>
<evidence type="ECO:0000256" key="6">
    <source>
        <dbReference type="ARBA" id="ARBA00038449"/>
    </source>
</evidence>
<evidence type="ECO:0000313" key="12">
    <source>
        <dbReference type="EnsemblMetazoa" id="HelroP109728"/>
    </source>
</evidence>
<reference evidence="13" key="1">
    <citation type="submission" date="2012-12" db="EMBL/GenBank/DDBJ databases">
        <authorList>
            <person name="Hellsten U."/>
            <person name="Grimwood J."/>
            <person name="Chapman J.A."/>
            <person name="Shapiro H."/>
            <person name="Aerts A."/>
            <person name="Otillar R.P."/>
            <person name="Terry A.Y."/>
            <person name="Boore J.L."/>
            <person name="Simakov O."/>
            <person name="Marletaz F."/>
            <person name="Cho S.-J."/>
            <person name="Edsinger-Gonzales E."/>
            <person name="Havlak P."/>
            <person name="Kuo D.-H."/>
            <person name="Larsson T."/>
            <person name="Lv J."/>
            <person name="Arendt D."/>
            <person name="Savage R."/>
            <person name="Osoegawa K."/>
            <person name="de Jong P."/>
            <person name="Lindberg D.R."/>
            <person name="Seaver E.C."/>
            <person name="Weisblat D.A."/>
            <person name="Putnam N.H."/>
            <person name="Grigoriev I.V."/>
            <person name="Rokhsar D.S."/>
        </authorList>
    </citation>
    <scope>NUCLEOTIDE SEQUENCE</scope>
</reference>
<evidence type="ECO:0000313" key="11">
    <source>
        <dbReference type="EMBL" id="ESO09530.1"/>
    </source>
</evidence>
<feature type="compositionally biased region" description="Basic residues" evidence="9">
    <location>
        <begin position="710"/>
        <end position="724"/>
    </location>
</feature>
<feature type="compositionally biased region" description="Low complexity" evidence="9">
    <location>
        <begin position="725"/>
        <end position="736"/>
    </location>
</feature>
<comment type="similarity">
    <text evidence="6">Belongs to the even-skipped homeobox family.</text>
</comment>
<reference evidence="11 13" key="2">
    <citation type="journal article" date="2013" name="Nature">
        <title>Insights into bilaterian evolution from three spiralian genomes.</title>
        <authorList>
            <person name="Simakov O."/>
            <person name="Marletaz F."/>
            <person name="Cho S.J."/>
            <person name="Edsinger-Gonzales E."/>
            <person name="Havlak P."/>
            <person name="Hellsten U."/>
            <person name="Kuo D.H."/>
            <person name="Larsson T."/>
            <person name="Lv J."/>
            <person name="Arendt D."/>
            <person name="Savage R."/>
            <person name="Osoegawa K."/>
            <person name="de Jong P."/>
            <person name="Grimwood J."/>
            <person name="Chapman J.A."/>
            <person name="Shapiro H."/>
            <person name="Aerts A."/>
            <person name="Otillar R.P."/>
            <person name="Terry A.Y."/>
            <person name="Boore J.L."/>
            <person name="Grigoriev I.V."/>
            <person name="Lindberg D.R."/>
            <person name="Seaver E.C."/>
            <person name="Weisblat D.A."/>
            <person name="Putnam N.H."/>
            <person name="Rokhsar D.S."/>
        </authorList>
    </citation>
    <scope>NUCLEOTIDE SEQUENCE</scope>
</reference>
<dbReference type="PROSITE" id="PS50071">
    <property type="entry name" value="HOMEOBOX_2"/>
    <property type="match status" value="1"/>
</dbReference>
<accession>T1EEW0</accession>
<keyword evidence="4 7" id="KW-0371">Homeobox</keyword>
<dbReference type="OrthoDB" id="6159439at2759"/>
<evidence type="ECO:0000256" key="8">
    <source>
        <dbReference type="RuleBase" id="RU000682"/>
    </source>
</evidence>
<feature type="region of interest" description="Disordered" evidence="9">
    <location>
        <begin position="425"/>
        <end position="447"/>
    </location>
</feature>
<evidence type="ECO:0000313" key="13">
    <source>
        <dbReference type="Proteomes" id="UP000015101"/>
    </source>
</evidence>
<dbReference type="AlphaFoldDB" id="T1EEW0"/>
<evidence type="ECO:0000256" key="9">
    <source>
        <dbReference type="SAM" id="MobiDB-lite"/>
    </source>
</evidence>
<dbReference type="HOGENOM" id="CLU_366494_0_0_1"/>
<sequence length="761" mass="87085">MIKTNCEEDDDEHDGDELNSNDDDDEVFGEEDDDDDDDERYYYFRNHPDHYKNISTSHCDYNGNKNHKHKTSSNNNHHTNFDNSNNNNNFNMQQDTLDVMDHDEVSITSTSPSCSYSENTLTQINGNNIVSSANNNNNNISSNNTNNNVNTSNINTNNYTTSSNNNNFNSTYQQYDDNQLRRYRTAFTREQLAKLEKEFLKENYVSRPRRCELASQLDLPECTIKVWFQNRRMKDKRQRISMAAWSYGALSMSHPPHASHPHNLPPNDIFCDPSGVNFYATYAMNAAALARYSYVSSFRAGAPYWELHNRNEGVVNNGSANCSANDINARNNVNNFVNGFQSRDSMFMEEGDDIFQNKDKKNNHYKNDGNSDAVLNSMKLNNSDKCSSSASSSSPSSPTAASQILTDWFNSTKYPTSKHGAHLMDEADDNKKLDSAKENGDNDGKEKRIHKCIQAEESENKLNYQDVDCKVKKISTLGEALSKEDGLKLNLKNEEKLTNYLLSRFNLNQHSHHSHIHQRQMYLKQLQHQHYQQQQQIMLQQQLQHHRRHQQYLKQSILSESTLNLPHLSHCLPSNDHTTTEDFNKICHNNHLIHNLKSLPTDLPLHSQFISMYRYGLANELLKSNLNVDMSDYEKLVSKSLQPSSSSSSSLPFPYTPSSLPSSTTTTWEPLDCQHLYGSVIPACGSSGNGQNGEAGTAKSAGIPNEKSNSQRHSHRHHNHHHYHNQQQQHNSNQFHHQSHHQQHQKLILDSAKLKHLKVEK</sequence>
<feature type="region of interest" description="Disordered" evidence="9">
    <location>
        <begin position="357"/>
        <end position="377"/>
    </location>
</feature>
<dbReference type="EnsemblMetazoa" id="HelroT109728">
    <property type="protein sequence ID" value="HelroP109728"/>
    <property type="gene ID" value="HelroG109728"/>
</dbReference>
<dbReference type="GeneID" id="20195112"/>
<dbReference type="FunFam" id="1.10.10.60:FF:000256">
    <property type="entry name" value="Even-skipped homeobox 1"/>
    <property type="match status" value="1"/>
</dbReference>
<dbReference type="PROSITE" id="PS00027">
    <property type="entry name" value="HOMEOBOX_1"/>
    <property type="match status" value="1"/>
</dbReference>
<feature type="compositionally biased region" description="Basic and acidic residues" evidence="9">
    <location>
        <begin position="425"/>
        <end position="446"/>
    </location>
</feature>
<dbReference type="RefSeq" id="XP_009012623.1">
    <property type="nucleotide sequence ID" value="XM_009014375.1"/>
</dbReference>
<gene>
    <name evidence="12" type="primary">20195112</name>
    <name evidence="11" type="ORF">HELRODRAFT_109728</name>
</gene>
<dbReference type="EMBL" id="KB095959">
    <property type="protein sequence ID" value="ESO09530.1"/>
    <property type="molecule type" value="Genomic_DNA"/>
</dbReference>
<dbReference type="PANTHER" id="PTHR24335">
    <property type="entry name" value="MOTOR NEURON AND PANCREAS HOMEOBOX PROTEIN"/>
    <property type="match status" value="1"/>
</dbReference>
<protein>
    <submittedName>
        <fullName evidence="12">Transcription factor even-skipped</fullName>
    </submittedName>
</protein>
<dbReference type="EMBL" id="AMQM01002983">
    <property type="status" value="NOT_ANNOTATED_CDS"/>
    <property type="molecule type" value="Genomic_DNA"/>
</dbReference>
<keyword evidence="5 7" id="KW-0539">Nucleus</keyword>
<dbReference type="PANTHER" id="PTHR24335:SF4">
    <property type="entry name" value="EXTRA-EXTRA"/>
    <property type="match status" value="1"/>
</dbReference>
<dbReference type="InParanoid" id="T1EEW0"/>